<proteinExistence type="predicted"/>
<name>U2Q8J2_9ACTN</name>
<accession>U2Q8J2</accession>
<dbReference type="Pfam" id="PF12802">
    <property type="entry name" value="MarR_2"/>
    <property type="match status" value="1"/>
</dbReference>
<protein>
    <recommendedName>
        <fullName evidence="1">HTH marR-type domain-containing protein</fullName>
    </recommendedName>
</protein>
<dbReference type="InterPro" id="IPR036388">
    <property type="entry name" value="WH-like_DNA-bd_sf"/>
</dbReference>
<organism evidence="2 3">
    <name type="scientific">Propionibacterium acidifaciens F0233</name>
    <dbReference type="NCBI Taxonomy" id="553198"/>
    <lineage>
        <taxon>Bacteria</taxon>
        <taxon>Bacillati</taxon>
        <taxon>Actinomycetota</taxon>
        <taxon>Actinomycetes</taxon>
        <taxon>Propionibacteriales</taxon>
        <taxon>Propionibacteriaceae</taxon>
        <taxon>Propionibacterium</taxon>
    </lineage>
</organism>
<feature type="domain" description="HTH marR-type" evidence="1">
    <location>
        <begin position="4"/>
        <end position="38"/>
    </location>
</feature>
<dbReference type="Proteomes" id="UP000017052">
    <property type="component" value="Unassembled WGS sequence"/>
</dbReference>
<dbReference type="GO" id="GO:0003700">
    <property type="term" value="F:DNA-binding transcription factor activity"/>
    <property type="evidence" value="ECO:0007669"/>
    <property type="project" value="InterPro"/>
</dbReference>
<evidence type="ECO:0000313" key="3">
    <source>
        <dbReference type="Proteomes" id="UP000017052"/>
    </source>
</evidence>
<dbReference type="InterPro" id="IPR036390">
    <property type="entry name" value="WH_DNA-bd_sf"/>
</dbReference>
<gene>
    <name evidence="2" type="ORF">HMPREF0682_2832</name>
</gene>
<dbReference type="AlphaFoldDB" id="U2Q8J2"/>
<dbReference type="SUPFAM" id="SSF46785">
    <property type="entry name" value="Winged helix' DNA-binding domain"/>
    <property type="match status" value="1"/>
</dbReference>
<evidence type="ECO:0000259" key="1">
    <source>
        <dbReference type="Pfam" id="PF12802"/>
    </source>
</evidence>
<reference evidence="2" key="1">
    <citation type="submission" date="2013-08" db="EMBL/GenBank/DDBJ databases">
        <authorList>
            <person name="Durkin A.S."/>
            <person name="Haft D.R."/>
            <person name="McCorrison J."/>
            <person name="Torralba M."/>
            <person name="Gillis M."/>
            <person name="Haft D.H."/>
            <person name="Methe B."/>
            <person name="Sutton G."/>
            <person name="Nelson K.E."/>
        </authorList>
    </citation>
    <scope>NUCLEOTIDE SEQUENCE [LARGE SCALE GENOMIC DNA]</scope>
    <source>
        <strain evidence="2">F0233</strain>
    </source>
</reference>
<evidence type="ECO:0000313" key="2">
    <source>
        <dbReference type="EMBL" id="ERK59095.1"/>
    </source>
</evidence>
<dbReference type="Gene3D" id="1.10.10.10">
    <property type="entry name" value="Winged helix-like DNA-binding domain superfamily/Winged helix DNA-binding domain"/>
    <property type="match status" value="1"/>
</dbReference>
<sequence>MAGQGCSQKQLCELCFTGKQTVNSSIKKLEGEGLVRIEHGTGRATRIFLTDEGLALADEHIAPVVAAELAALGTVPAERLPRLLRAMGDYADALCAALDRIGGGRA</sequence>
<keyword evidence="3" id="KW-1185">Reference proteome</keyword>
<dbReference type="InterPro" id="IPR000835">
    <property type="entry name" value="HTH_MarR-typ"/>
</dbReference>
<comment type="caution">
    <text evidence="2">The sequence shown here is derived from an EMBL/GenBank/DDBJ whole genome shotgun (WGS) entry which is preliminary data.</text>
</comment>
<dbReference type="EMBL" id="ACVN02000125">
    <property type="protein sequence ID" value="ERK59095.1"/>
    <property type="molecule type" value="Genomic_DNA"/>
</dbReference>